<gene>
    <name evidence="1" type="ORF">E6H05_03360</name>
</gene>
<name>A0A537IZQ5_9BACT</name>
<evidence type="ECO:0000313" key="1">
    <source>
        <dbReference type="EMBL" id="TMI76542.1"/>
    </source>
</evidence>
<accession>A0A537IZQ5</accession>
<organism evidence="1 2">
    <name type="scientific">Candidatus Segetimicrobium genomatis</name>
    <dbReference type="NCBI Taxonomy" id="2569760"/>
    <lineage>
        <taxon>Bacteria</taxon>
        <taxon>Bacillati</taxon>
        <taxon>Candidatus Sysuimicrobiota</taxon>
        <taxon>Candidatus Sysuimicrobiia</taxon>
        <taxon>Candidatus Sysuimicrobiales</taxon>
        <taxon>Candidatus Segetimicrobiaceae</taxon>
        <taxon>Candidatus Segetimicrobium</taxon>
    </lineage>
</organism>
<dbReference type="SUPFAM" id="SSF53448">
    <property type="entry name" value="Nucleotide-diphospho-sugar transferases"/>
    <property type="match status" value="1"/>
</dbReference>
<evidence type="ECO:0000313" key="2">
    <source>
        <dbReference type="Proteomes" id="UP000318834"/>
    </source>
</evidence>
<dbReference type="Proteomes" id="UP000318834">
    <property type="component" value="Unassembled WGS sequence"/>
</dbReference>
<dbReference type="Gene3D" id="3.90.550.10">
    <property type="entry name" value="Spore Coat Polysaccharide Biosynthesis Protein SpsA, Chain A"/>
    <property type="match status" value="1"/>
</dbReference>
<sequence>MDRQFPTAQKTYVTLTDGTFCGGSLMLFNPAVIDQVQPFVERVIAARKKPWLLAQLFGWAIVLRFASGRLSIAEMVARAREVVGIDVMPVVLPRPELALDVDVGKPENLALIRAALERRK</sequence>
<protein>
    <submittedName>
        <fullName evidence="1">Uncharacterized protein</fullName>
    </submittedName>
</protein>
<dbReference type="AlphaFoldDB" id="A0A537IZQ5"/>
<comment type="caution">
    <text evidence="1">The sequence shown here is derived from an EMBL/GenBank/DDBJ whole genome shotgun (WGS) entry which is preliminary data.</text>
</comment>
<proteinExistence type="predicted"/>
<reference evidence="1 2" key="1">
    <citation type="journal article" date="2019" name="Nat. Microbiol.">
        <title>Mediterranean grassland soil C-N compound turnover is dependent on rainfall and depth, and is mediated by genomically divergent microorganisms.</title>
        <authorList>
            <person name="Diamond S."/>
            <person name="Andeer P.F."/>
            <person name="Li Z."/>
            <person name="Crits-Christoph A."/>
            <person name="Burstein D."/>
            <person name="Anantharaman K."/>
            <person name="Lane K.R."/>
            <person name="Thomas B.C."/>
            <person name="Pan C."/>
            <person name="Northen T.R."/>
            <person name="Banfield J.F."/>
        </authorList>
    </citation>
    <scope>NUCLEOTIDE SEQUENCE [LARGE SCALE GENOMIC DNA]</scope>
    <source>
        <strain evidence="1">NP_8</strain>
    </source>
</reference>
<dbReference type="InterPro" id="IPR029044">
    <property type="entry name" value="Nucleotide-diphossugar_trans"/>
</dbReference>
<dbReference type="EMBL" id="VBAP01000018">
    <property type="protein sequence ID" value="TMI76542.1"/>
    <property type="molecule type" value="Genomic_DNA"/>
</dbReference>